<dbReference type="AlphaFoldDB" id="A0AAU3I5V2"/>
<proteinExistence type="predicted"/>
<name>A0AAU3I5V2_9ACTN</name>
<dbReference type="EMBL" id="CP109546">
    <property type="protein sequence ID" value="WTZ12847.1"/>
    <property type="molecule type" value="Genomic_DNA"/>
</dbReference>
<evidence type="ECO:0000313" key="1">
    <source>
        <dbReference type="EMBL" id="WTZ12847.1"/>
    </source>
</evidence>
<gene>
    <name evidence="1" type="ORF">OG699_35690</name>
</gene>
<accession>A0AAU3I5V2</accession>
<organism evidence="1">
    <name type="scientific">Streptomyces sp. NBC_01393</name>
    <dbReference type="NCBI Taxonomy" id="2903851"/>
    <lineage>
        <taxon>Bacteria</taxon>
        <taxon>Bacillati</taxon>
        <taxon>Actinomycetota</taxon>
        <taxon>Actinomycetes</taxon>
        <taxon>Kitasatosporales</taxon>
        <taxon>Streptomycetaceae</taxon>
        <taxon>Streptomyces</taxon>
    </lineage>
</organism>
<protein>
    <submittedName>
        <fullName evidence="1">Uncharacterized protein</fullName>
    </submittedName>
</protein>
<sequence>MKERSVIVHPPVKHEGRKVEVHGVLVGRARGLRDVIEVLRGVRVGKGWDEGDVAGLPAIEWRGGGLEVWSTCG</sequence>
<reference evidence="1" key="1">
    <citation type="submission" date="2022-10" db="EMBL/GenBank/DDBJ databases">
        <title>The complete genomes of actinobacterial strains from the NBC collection.</title>
        <authorList>
            <person name="Joergensen T.S."/>
            <person name="Alvarez Arevalo M."/>
            <person name="Sterndorff E.B."/>
            <person name="Faurdal D."/>
            <person name="Vuksanovic O."/>
            <person name="Mourched A.-S."/>
            <person name="Charusanti P."/>
            <person name="Shaw S."/>
            <person name="Blin K."/>
            <person name="Weber T."/>
        </authorList>
    </citation>
    <scope>NUCLEOTIDE SEQUENCE</scope>
    <source>
        <strain evidence="1">NBC_01393</strain>
    </source>
</reference>